<dbReference type="InterPro" id="IPR010707">
    <property type="entry name" value="DUF1285"/>
</dbReference>
<organism evidence="3 4">
    <name type="scientific">Acinetobacter equi</name>
    <dbReference type="NCBI Taxonomy" id="1324350"/>
    <lineage>
        <taxon>Bacteria</taxon>
        <taxon>Pseudomonadati</taxon>
        <taxon>Pseudomonadota</taxon>
        <taxon>Gammaproteobacteria</taxon>
        <taxon>Moraxellales</taxon>
        <taxon>Moraxellaceae</taxon>
        <taxon>Acinetobacter</taxon>
    </lineage>
</organism>
<sequence length="203" mass="23471">MGIQNKSPNVTQNVANTDDKNLMNIAQYLKDGQVGHKKSIPPLEQWHPKHCGAMNLKVKANGEWWHEGQLIKRQALIDLFSTVLWKENDQFYLKTPVEQIEISVEDEPLFVNQVEQVEISGQKYLQLTTTTQDVIIVDSEHPIFMREYANELRPYIHVRFGINAVIQRAAFFHLIEMGEMIENDQNDTILLLQSGDFRLQLKG</sequence>
<dbReference type="InterPro" id="IPR048341">
    <property type="entry name" value="DUF1285_N"/>
</dbReference>
<accession>A0A0N7GXD8</accession>
<reference evidence="3 4" key="1">
    <citation type="journal article" date="2015" name="Int. J. Syst. Evol. Microbiol.">
        <title>Acinetobacter equi sp. nov. isolated from horse faeces.</title>
        <authorList>
            <person name="Poppel M.T."/>
            <person name="Skiebe E."/>
            <person name="Laue M."/>
            <person name="Bergmann H."/>
            <person name="Ebersberger I."/>
            <person name="Garn T."/>
            <person name="Fruth A."/>
            <person name="Baumgardt S."/>
            <person name="Busse H.J."/>
            <person name="Wilharm G."/>
        </authorList>
    </citation>
    <scope>NUCLEOTIDE SEQUENCE [LARGE SCALE GENOMIC DNA]</scope>
    <source>
        <strain evidence="3 4">114</strain>
    </source>
</reference>
<dbReference type="KEGG" id="aei:AOY20_02125"/>
<dbReference type="RefSeq" id="WP_054580348.1">
    <property type="nucleotide sequence ID" value="NZ_CP012808.1"/>
</dbReference>
<evidence type="ECO:0000313" key="4">
    <source>
        <dbReference type="Proteomes" id="UP000064939"/>
    </source>
</evidence>
<dbReference type="Gene3D" id="2.30.270.10">
    <property type="entry name" value="duf1285 protein"/>
    <property type="match status" value="1"/>
</dbReference>
<evidence type="ECO:0000259" key="2">
    <source>
        <dbReference type="Pfam" id="PF21028"/>
    </source>
</evidence>
<evidence type="ECO:0000313" key="3">
    <source>
        <dbReference type="EMBL" id="ALH94435.1"/>
    </source>
</evidence>
<feature type="domain" description="DUF1285" evidence="1">
    <location>
        <begin position="41"/>
        <end position="106"/>
    </location>
</feature>
<dbReference type="OrthoDB" id="3078366at2"/>
<dbReference type="PIRSF" id="PIRSF029557">
    <property type="entry name" value="UCP029557"/>
    <property type="match status" value="1"/>
</dbReference>
<dbReference type="AlphaFoldDB" id="A0A0N7GXD8"/>
<dbReference type="Proteomes" id="UP000064939">
    <property type="component" value="Chromosome"/>
</dbReference>
<dbReference type="InterPro" id="IPR048342">
    <property type="entry name" value="DUF1285_C"/>
</dbReference>
<gene>
    <name evidence="3" type="ORF">AOY20_02125</name>
</gene>
<protein>
    <recommendedName>
        <fullName evidence="5">DUF1285 domain-containing protein</fullName>
    </recommendedName>
</protein>
<evidence type="ECO:0000259" key="1">
    <source>
        <dbReference type="Pfam" id="PF06938"/>
    </source>
</evidence>
<keyword evidence="4" id="KW-1185">Reference proteome</keyword>
<dbReference type="Gene3D" id="3.10.540.10">
    <property type="entry name" value="duf1285 like domain"/>
    <property type="match status" value="1"/>
</dbReference>
<proteinExistence type="predicted"/>
<name>A0A0N7GXD8_9GAMM</name>
<dbReference type="Pfam" id="PF21028">
    <property type="entry name" value="DUF1285_C"/>
    <property type="match status" value="1"/>
</dbReference>
<dbReference type="STRING" id="1324350.AOY20_02125"/>
<dbReference type="InterPro" id="IPR023361">
    <property type="entry name" value="DUF1285_beta_roll_sf"/>
</dbReference>
<feature type="domain" description="DUF1285" evidence="2">
    <location>
        <begin position="108"/>
        <end position="192"/>
    </location>
</feature>
<evidence type="ECO:0008006" key="5">
    <source>
        <dbReference type="Google" id="ProtNLM"/>
    </source>
</evidence>
<dbReference type="Pfam" id="PF06938">
    <property type="entry name" value="DUF1285_N"/>
    <property type="match status" value="1"/>
</dbReference>
<dbReference type="EMBL" id="CP012808">
    <property type="protein sequence ID" value="ALH94435.1"/>
    <property type="molecule type" value="Genomic_DNA"/>
</dbReference>